<dbReference type="AlphaFoldDB" id="A0A6J1S1Z6"/>
<protein>
    <submittedName>
        <fullName evidence="2">Uncharacterized protein LOC113203914</fullName>
    </submittedName>
</protein>
<keyword evidence="1" id="KW-1185">Reference proteome</keyword>
<dbReference type="Proteomes" id="UP000504606">
    <property type="component" value="Unplaced"/>
</dbReference>
<accession>A0A6J1S1Z6</accession>
<dbReference type="OrthoDB" id="10511057at2759"/>
<gene>
    <name evidence="2" type="primary">LOC113203914</name>
</gene>
<dbReference type="KEGG" id="foc:113203914"/>
<dbReference type="GeneID" id="113203914"/>
<evidence type="ECO:0000313" key="1">
    <source>
        <dbReference type="Proteomes" id="UP000504606"/>
    </source>
</evidence>
<dbReference type="RefSeq" id="XP_052132226.1">
    <property type="nucleotide sequence ID" value="XM_052276266.1"/>
</dbReference>
<organism evidence="1 2">
    <name type="scientific">Frankliniella occidentalis</name>
    <name type="common">Western flower thrips</name>
    <name type="synonym">Euthrips occidentalis</name>
    <dbReference type="NCBI Taxonomy" id="133901"/>
    <lineage>
        <taxon>Eukaryota</taxon>
        <taxon>Metazoa</taxon>
        <taxon>Ecdysozoa</taxon>
        <taxon>Arthropoda</taxon>
        <taxon>Hexapoda</taxon>
        <taxon>Insecta</taxon>
        <taxon>Pterygota</taxon>
        <taxon>Neoptera</taxon>
        <taxon>Paraneoptera</taxon>
        <taxon>Thysanoptera</taxon>
        <taxon>Terebrantia</taxon>
        <taxon>Thripoidea</taxon>
        <taxon>Thripidae</taxon>
        <taxon>Frankliniella</taxon>
    </lineage>
</organism>
<sequence>MRLVTPEQRGIRQRALYRRLYQEARRKLQAEDFLERQRAWAHTDYETSYEEHHGRPGFEPALERQLREGAAAAELHPLDESEPVLSLWYCRQRAGAAGAAGALTRVSPPHCASQPFRRTSAFTTPPHLSLHDSPAERPAAHAAAAPARARLDLLDRLQAQGWGCGWGGGPTQHRYPLADVFCDAGRKKNWCDRHEDPIRVEGASTTS</sequence>
<reference evidence="2" key="1">
    <citation type="submission" date="2025-08" db="UniProtKB">
        <authorList>
            <consortium name="RefSeq"/>
        </authorList>
    </citation>
    <scope>IDENTIFICATION</scope>
    <source>
        <tissue evidence="2">Whole organism</tissue>
    </source>
</reference>
<name>A0A6J1S1Z6_FRAOC</name>
<proteinExistence type="predicted"/>
<evidence type="ECO:0000313" key="2">
    <source>
        <dbReference type="RefSeq" id="XP_052132226.1"/>
    </source>
</evidence>